<name>A0A5E7HJE1_PSEFL</name>
<dbReference type="Proteomes" id="UP000326067">
    <property type="component" value="Unassembled WGS sequence"/>
</dbReference>
<reference evidence="1 2" key="1">
    <citation type="submission" date="2019-09" db="EMBL/GenBank/DDBJ databases">
        <authorList>
            <person name="Chandra G."/>
            <person name="Truman W A."/>
        </authorList>
    </citation>
    <scope>NUCLEOTIDE SEQUENCE [LARGE SCALE GENOMIC DNA]</scope>
    <source>
        <strain evidence="1">PS847</strain>
    </source>
</reference>
<protein>
    <submittedName>
        <fullName evidence="1">Uncharacterized protein</fullName>
    </submittedName>
</protein>
<dbReference type="EMBL" id="CABVIC010000001">
    <property type="protein sequence ID" value="VVO64105.1"/>
    <property type="molecule type" value="Genomic_DNA"/>
</dbReference>
<organism evidence="1 2">
    <name type="scientific">Pseudomonas fluorescens</name>
    <dbReference type="NCBI Taxonomy" id="294"/>
    <lineage>
        <taxon>Bacteria</taxon>
        <taxon>Pseudomonadati</taxon>
        <taxon>Pseudomonadota</taxon>
        <taxon>Gammaproteobacteria</taxon>
        <taxon>Pseudomonadales</taxon>
        <taxon>Pseudomonadaceae</taxon>
        <taxon>Pseudomonas</taxon>
    </lineage>
</organism>
<evidence type="ECO:0000313" key="1">
    <source>
        <dbReference type="EMBL" id="VVO64105.1"/>
    </source>
</evidence>
<accession>A0A5E7HJE1</accession>
<sequence length="60" mass="6747">MSKGRVTHLGRCEFRLCYLTPLGGRSDCTSRARIIHRVETEKSDSGCSGIERTIQEEVYG</sequence>
<evidence type="ECO:0000313" key="2">
    <source>
        <dbReference type="Proteomes" id="UP000326067"/>
    </source>
</evidence>
<proteinExistence type="predicted"/>
<dbReference type="AlphaFoldDB" id="A0A5E7HJE1"/>
<gene>
    <name evidence="1" type="ORF">PS847_00957</name>
</gene>